<evidence type="ECO:0000256" key="2">
    <source>
        <dbReference type="ARBA" id="ARBA00004174"/>
    </source>
</evidence>
<keyword evidence="10" id="KW-0408">Iron</keyword>
<evidence type="ECO:0000256" key="13">
    <source>
        <dbReference type="SAM" id="Phobius"/>
    </source>
</evidence>
<evidence type="ECO:0000256" key="5">
    <source>
        <dbReference type="ARBA" id="ARBA00022617"/>
    </source>
</evidence>
<evidence type="ECO:0000256" key="12">
    <source>
        <dbReference type="ARBA" id="ARBA00023136"/>
    </source>
</evidence>
<comment type="similarity">
    <text evidence="4">Belongs to the cytochrome P450 family.</text>
</comment>
<feature type="transmembrane region" description="Helical" evidence="13">
    <location>
        <begin position="6"/>
        <end position="28"/>
    </location>
</feature>
<keyword evidence="12 13" id="KW-0472">Membrane</keyword>
<name>A0ABM5K6S0_DIAVI</name>
<dbReference type="InterPro" id="IPR001128">
    <property type="entry name" value="Cyt_P450"/>
</dbReference>
<keyword evidence="9" id="KW-0560">Oxidoreductase</keyword>
<evidence type="ECO:0000313" key="15">
    <source>
        <dbReference type="Proteomes" id="UP001652700"/>
    </source>
</evidence>
<comment type="cofactor">
    <cofactor evidence="1">
        <name>heme</name>
        <dbReference type="ChEBI" id="CHEBI:30413"/>
    </cofactor>
</comment>
<proteinExistence type="inferred from homology"/>
<keyword evidence="15" id="KW-1185">Reference proteome</keyword>
<dbReference type="InterPro" id="IPR036396">
    <property type="entry name" value="Cyt_P450_sf"/>
</dbReference>
<keyword evidence="13" id="KW-1133">Transmembrane helix</keyword>
<keyword evidence="8" id="KW-0492">Microsome</keyword>
<sequence>MSLFLTLLGNGIALLLVAAVSFHAYFLYSYTYWSKKGVPYLEPKFPYGNCTSLFVKGKGYPVGLSDSCYKKIREKVWKVGGFFTIARPTLLVLDPEYVRDILIKIAQVSIFFVGGFEASSSTMTFALYELAKHPELQDRLRDEIMTVLNDKKELTYRVHQRNEVPSASY</sequence>
<evidence type="ECO:0000256" key="10">
    <source>
        <dbReference type="ARBA" id="ARBA00023004"/>
    </source>
</evidence>
<evidence type="ECO:0000256" key="7">
    <source>
        <dbReference type="ARBA" id="ARBA00022824"/>
    </source>
</evidence>
<dbReference type="PANTHER" id="PTHR24292">
    <property type="entry name" value="CYTOCHROME P450"/>
    <property type="match status" value="1"/>
</dbReference>
<protein>
    <submittedName>
        <fullName evidence="14">Uncharacterized protein</fullName>
    </submittedName>
</protein>
<dbReference type="Proteomes" id="UP001652700">
    <property type="component" value="Unplaced"/>
</dbReference>
<evidence type="ECO:0000313" key="14">
    <source>
        <dbReference type="EnsemblMetazoa" id="XP_050505888.1"/>
    </source>
</evidence>
<evidence type="ECO:0000256" key="1">
    <source>
        <dbReference type="ARBA" id="ARBA00001971"/>
    </source>
</evidence>
<dbReference type="InterPro" id="IPR050476">
    <property type="entry name" value="Insect_CytP450_Detox"/>
</dbReference>
<evidence type="ECO:0000256" key="9">
    <source>
        <dbReference type="ARBA" id="ARBA00023002"/>
    </source>
</evidence>
<keyword evidence="7" id="KW-0256">Endoplasmic reticulum</keyword>
<evidence type="ECO:0000256" key="4">
    <source>
        <dbReference type="ARBA" id="ARBA00010617"/>
    </source>
</evidence>
<evidence type="ECO:0000256" key="6">
    <source>
        <dbReference type="ARBA" id="ARBA00022723"/>
    </source>
</evidence>
<organism evidence="14 15">
    <name type="scientific">Diabrotica virgifera virgifera</name>
    <name type="common">western corn rootworm</name>
    <dbReference type="NCBI Taxonomy" id="50390"/>
    <lineage>
        <taxon>Eukaryota</taxon>
        <taxon>Metazoa</taxon>
        <taxon>Ecdysozoa</taxon>
        <taxon>Arthropoda</taxon>
        <taxon>Hexapoda</taxon>
        <taxon>Insecta</taxon>
        <taxon>Pterygota</taxon>
        <taxon>Neoptera</taxon>
        <taxon>Endopterygota</taxon>
        <taxon>Coleoptera</taxon>
        <taxon>Polyphaga</taxon>
        <taxon>Cucujiformia</taxon>
        <taxon>Chrysomeloidea</taxon>
        <taxon>Chrysomelidae</taxon>
        <taxon>Galerucinae</taxon>
        <taxon>Diabroticina</taxon>
        <taxon>Diabroticites</taxon>
        <taxon>Diabrotica</taxon>
    </lineage>
</organism>
<evidence type="ECO:0000256" key="8">
    <source>
        <dbReference type="ARBA" id="ARBA00022848"/>
    </source>
</evidence>
<accession>A0ABM5K6S0</accession>
<dbReference type="PANTHER" id="PTHR24292:SF45">
    <property type="entry name" value="CYTOCHROME P450 6G1-RELATED"/>
    <property type="match status" value="1"/>
</dbReference>
<comment type="subcellular location">
    <subcellularLocation>
        <location evidence="3">Endoplasmic reticulum membrane</location>
        <topology evidence="3">Peripheral membrane protein</topology>
    </subcellularLocation>
    <subcellularLocation>
        <location evidence="2">Microsome membrane</location>
        <topology evidence="2">Peripheral membrane protein</topology>
    </subcellularLocation>
</comment>
<keyword evidence="11" id="KW-0503">Monooxygenase</keyword>
<evidence type="ECO:0000256" key="11">
    <source>
        <dbReference type="ARBA" id="ARBA00023033"/>
    </source>
</evidence>
<reference evidence="14" key="1">
    <citation type="submission" date="2025-05" db="UniProtKB">
        <authorList>
            <consortium name="EnsemblMetazoa"/>
        </authorList>
    </citation>
    <scope>IDENTIFICATION</scope>
</reference>
<dbReference type="Gene3D" id="1.10.630.10">
    <property type="entry name" value="Cytochrome P450"/>
    <property type="match status" value="1"/>
</dbReference>
<keyword evidence="6" id="KW-0479">Metal-binding</keyword>
<dbReference type="EnsemblMetazoa" id="XM_050649931.1">
    <property type="protein sequence ID" value="XP_050505888.1"/>
    <property type="gene ID" value="LOC114347184"/>
</dbReference>
<keyword evidence="5" id="KW-0349">Heme</keyword>
<dbReference type="GeneID" id="114347184"/>
<dbReference type="SUPFAM" id="SSF48264">
    <property type="entry name" value="Cytochrome P450"/>
    <property type="match status" value="1"/>
</dbReference>
<dbReference type="Pfam" id="PF00067">
    <property type="entry name" value="p450"/>
    <property type="match status" value="1"/>
</dbReference>
<evidence type="ECO:0000256" key="3">
    <source>
        <dbReference type="ARBA" id="ARBA00004406"/>
    </source>
</evidence>
<keyword evidence="13" id="KW-0812">Transmembrane</keyword>
<dbReference type="RefSeq" id="XP_050505888.1">
    <property type="nucleotide sequence ID" value="XM_050649931.1"/>
</dbReference>